<feature type="domain" description="Major facilitator superfamily (MFS) profile" evidence="7">
    <location>
        <begin position="38"/>
        <end position="523"/>
    </location>
</feature>
<dbReference type="InterPro" id="IPR001958">
    <property type="entry name" value="Tet-R_TetA/multi-R_MdtG-like"/>
</dbReference>
<evidence type="ECO:0000259" key="7">
    <source>
        <dbReference type="PROSITE" id="PS50850"/>
    </source>
</evidence>
<dbReference type="CDD" id="cd17330">
    <property type="entry name" value="MFS_SLC46_TetA_like"/>
    <property type="match status" value="1"/>
</dbReference>
<dbReference type="SUPFAM" id="SSF103473">
    <property type="entry name" value="MFS general substrate transporter"/>
    <property type="match status" value="1"/>
</dbReference>
<evidence type="ECO:0000256" key="3">
    <source>
        <dbReference type="ARBA" id="ARBA00022692"/>
    </source>
</evidence>
<dbReference type="GO" id="GO:0016020">
    <property type="term" value="C:membrane"/>
    <property type="evidence" value="ECO:0007669"/>
    <property type="project" value="UniProtKB-SubCell"/>
</dbReference>
<name>A0A9W9K115_9EURO</name>
<feature type="transmembrane region" description="Helical" evidence="6">
    <location>
        <begin position="311"/>
        <end position="330"/>
    </location>
</feature>
<keyword evidence="2" id="KW-0813">Transport</keyword>
<evidence type="ECO:0000256" key="1">
    <source>
        <dbReference type="ARBA" id="ARBA00004141"/>
    </source>
</evidence>
<dbReference type="AlphaFoldDB" id="A0A9W9K115"/>
<feature type="transmembrane region" description="Helical" evidence="6">
    <location>
        <begin position="400"/>
        <end position="421"/>
    </location>
</feature>
<protein>
    <recommendedName>
        <fullName evidence="7">Major facilitator superfamily (MFS) profile domain-containing protein</fullName>
    </recommendedName>
</protein>
<accession>A0A9W9K115</accession>
<feature type="transmembrane region" description="Helical" evidence="6">
    <location>
        <begin position="170"/>
        <end position="191"/>
    </location>
</feature>
<feature type="transmembrane region" description="Helical" evidence="6">
    <location>
        <begin position="75"/>
        <end position="97"/>
    </location>
</feature>
<keyword evidence="4 6" id="KW-1133">Transmembrane helix</keyword>
<feature type="transmembrane region" description="Helical" evidence="6">
    <location>
        <begin position="211"/>
        <end position="233"/>
    </location>
</feature>
<comment type="subcellular location">
    <subcellularLocation>
        <location evidence="1">Membrane</location>
        <topology evidence="1">Multi-pass membrane protein</topology>
    </subcellularLocation>
</comment>
<reference evidence="8" key="1">
    <citation type="submission" date="2022-11" db="EMBL/GenBank/DDBJ databases">
        <authorList>
            <person name="Petersen C."/>
        </authorList>
    </citation>
    <scope>NUCLEOTIDE SEQUENCE</scope>
    <source>
        <strain evidence="8">IBT 30069</strain>
    </source>
</reference>
<keyword evidence="9" id="KW-1185">Reference proteome</keyword>
<feature type="transmembrane region" description="Helical" evidence="6">
    <location>
        <begin position="369"/>
        <end position="388"/>
    </location>
</feature>
<dbReference type="PRINTS" id="PR01035">
    <property type="entry name" value="TCRTETA"/>
</dbReference>
<dbReference type="Proteomes" id="UP001149165">
    <property type="component" value="Unassembled WGS sequence"/>
</dbReference>
<comment type="caution">
    <text evidence="8">The sequence shown here is derived from an EMBL/GenBank/DDBJ whole genome shotgun (WGS) entry which is preliminary data.</text>
</comment>
<dbReference type="GO" id="GO:0022857">
    <property type="term" value="F:transmembrane transporter activity"/>
    <property type="evidence" value="ECO:0007669"/>
    <property type="project" value="InterPro"/>
</dbReference>
<dbReference type="OrthoDB" id="10262656at2759"/>
<evidence type="ECO:0000256" key="6">
    <source>
        <dbReference type="SAM" id="Phobius"/>
    </source>
</evidence>
<feature type="transmembrane region" description="Helical" evidence="6">
    <location>
        <begin position="109"/>
        <end position="132"/>
    </location>
</feature>
<sequence length="572" mass="61647">MALTPQARSHASLDDSFPTLQLFLLGLKCSWCDKSTDFILPSAICRVAEPIALTSIFPYSWVMVKDFHMDSGNDASFYAGILISAFSLAEALTGMFWGSLSDRLGRKPVLLSGCFGTMLSLLMVGLAPNFWVALVGRGLGGALNGNIGVIQTMVGELVKRPEHEPRAYAVMPFVWSIGTIIGPAIGGLLATPADSYPSLFPSDGLFGRFPYLLPNIVCSFLLLLSIIGSWLFLQETHPDMQPGNDHQFFEHTSVEQPLLATSGATANAAVDLRADSYGTFNQVSLSEDESWNVQADGSSPAWKETSKPKAFTWRVTMLIVALAIFTYHSMTYDHLLPIFLQDKNTRDISVGPSSPFDIPGGVGLSTRTVGVIMSTDGIIALVIQSVIFPALAQWLGVWRLFIVVTILHPIAYFMVPFLAFLPHSLVFVGIYACLIVRNILSIIDYPVLLILIKQASPSDSVMGKINGLAASAGAASRTLAPPMAGFLYSAGAGIGCTAIAWWGSSVVALLGALQIWFIQRKPHSSVTVKPNSLCHPNPFRDQPSKETVHIIVTDTDDNGTCAEQGSSTSPSQ</sequence>
<dbReference type="InterPro" id="IPR011701">
    <property type="entry name" value="MFS"/>
</dbReference>
<keyword evidence="5 6" id="KW-0472">Membrane</keyword>
<evidence type="ECO:0000256" key="2">
    <source>
        <dbReference type="ARBA" id="ARBA00022448"/>
    </source>
</evidence>
<evidence type="ECO:0000313" key="9">
    <source>
        <dbReference type="Proteomes" id="UP001149165"/>
    </source>
</evidence>
<dbReference type="PROSITE" id="PS50850">
    <property type="entry name" value="MFS"/>
    <property type="match status" value="1"/>
</dbReference>
<evidence type="ECO:0000256" key="4">
    <source>
        <dbReference type="ARBA" id="ARBA00022989"/>
    </source>
</evidence>
<proteinExistence type="predicted"/>
<organism evidence="8 9">
    <name type="scientific">Penicillium angulare</name>
    <dbReference type="NCBI Taxonomy" id="116970"/>
    <lineage>
        <taxon>Eukaryota</taxon>
        <taxon>Fungi</taxon>
        <taxon>Dikarya</taxon>
        <taxon>Ascomycota</taxon>
        <taxon>Pezizomycotina</taxon>
        <taxon>Eurotiomycetes</taxon>
        <taxon>Eurotiomycetidae</taxon>
        <taxon>Eurotiales</taxon>
        <taxon>Aspergillaceae</taxon>
        <taxon>Penicillium</taxon>
    </lineage>
</organism>
<dbReference type="InterPro" id="IPR020846">
    <property type="entry name" value="MFS_dom"/>
</dbReference>
<dbReference type="PANTHER" id="PTHR23504:SF2">
    <property type="entry name" value="TRANSPORTER, PUTATIVE (AFU_ORTHOLOGUE AFUA_8G04150)-RELATED"/>
    <property type="match status" value="1"/>
</dbReference>
<evidence type="ECO:0000313" key="8">
    <source>
        <dbReference type="EMBL" id="KAJ5088172.1"/>
    </source>
</evidence>
<dbReference type="Pfam" id="PF07690">
    <property type="entry name" value="MFS_1"/>
    <property type="match status" value="1"/>
</dbReference>
<keyword evidence="3 6" id="KW-0812">Transmembrane</keyword>
<feature type="transmembrane region" description="Helical" evidence="6">
    <location>
        <begin position="486"/>
        <end position="517"/>
    </location>
</feature>
<gene>
    <name evidence="8" type="ORF">N7456_011788</name>
</gene>
<dbReference type="Gene3D" id="1.20.1250.20">
    <property type="entry name" value="MFS general substrate transporter like domains"/>
    <property type="match status" value="1"/>
</dbReference>
<reference evidence="8" key="2">
    <citation type="journal article" date="2023" name="IMA Fungus">
        <title>Comparative genomic study of the Penicillium genus elucidates a diverse pangenome and 15 lateral gene transfer events.</title>
        <authorList>
            <person name="Petersen C."/>
            <person name="Sorensen T."/>
            <person name="Nielsen M.R."/>
            <person name="Sondergaard T.E."/>
            <person name="Sorensen J.L."/>
            <person name="Fitzpatrick D.A."/>
            <person name="Frisvad J.C."/>
            <person name="Nielsen K.L."/>
        </authorList>
    </citation>
    <scope>NUCLEOTIDE SEQUENCE</scope>
    <source>
        <strain evidence="8">IBT 30069</strain>
    </source>
</reference>
<dbReference type="InterPro" id="IPR036259">
    <property type="entry name" value="MFS_trans_sf"/>
</dbReference>
<dbReference type="EMBL" id="JAPQKH010000007">
    <property type="protein sequence ID" value="KAJ5088172.1"/>
    <property type="molecule type" value="Genomic_DNA"/>
</dbReference>
<feature type="transmembrane region" description="Helical" evidence="6">
    <location>
        <begin position="427"/>
        <end position="452"/>
    </location>
</feature>
<evidence type="ECO:0000256" key="5">
    <source>
        <dbReference type="ARBA" id="ARBA00023136"/>
    </source>
</evidence>
<dbReference type="PANTHER" id="PTHR23504">
    <property type="entry name" value="MAJOR FACILITATOR SUPERFAMILY DOMAIN-CONTAINING PROTEIN 10"/>
    <property type="match status" value="1"/>
</dbReference>